<reference evidence="2 3" key="1">
    <citation type="submission" date="2022-03" db="EMBL/GenBank/DDBJ databases">
        <title>Complete genome of Streptomyces rimosus ssp. rimosus R7 (=ATCC 10970).</title>
        <authorList>
            <person name="Beganovic S."/>
            <person name="Ruckert C."/>
            <person name="Busche T."/>
            <person name="Kalinowski J."/>
            <person name="Wittmann C."/>
        </authorList>
    </citation>
    <scope>NUCLEOTIDE SEQUENCE [LARGE SCALE GENOMIC DNA]</scope>
    <source>
        <strain evidence="2 3">R7</strain>
    </source>
</reference>
<gene>
    <name evidence="2" type="ORF">SRIMR7_32670</name>
</gene>
<dbReference type="InterPro" id="IPR004942">
    <property type="entry name" value="Roadblock/LAMTOR2_dom"/>
</dbReference>
<dbReference type="EMBL" id="CP094298">
    <property type="protein sequence ID" value="UNZ06918.1"/>
    <property type="molecule type" value="Genomic_DNA"/>
</dbReference>
<dbReference type="Gene3D" id="3.30.450.30">
    <property type="entry name" value="Dynein light chain 2a, cytoplasmic"/>
    <property type="match status" value="1"/>
</dbReference>
<dbReference type="SUPFAM" id="SSF103196">
    <property type="entry name" value="Roadblock/LC7 domain"/>
    <property type="match status" value="1"/>
</dbReference>
<dbReference type="Pfam" id="PF03259">
    <property type="entry name" value="Robl_LC7"/>
    <property type="match status" value="1"/>
</dbReference>
<feature type="domain" description="Roadblock/LAMTOR2" evidence="1">
    <location>
        <begin position="8"/>
        <end position="96"/>
    </location>
</feature>
<evidence type="ECO:0000259" key="1">
    <source>
        <dbReference type="SMART" id="SM00960"/>
    </source>
</evidence>
<evidence type="ECO:0000313" key="2">
    <source>
        <dbReference type="EMBL" id="UNZ06918.1"/>
    </source>
</evidence>
<name>A0ABY3Z9C7_STRRM</name>
<dbReference type="GeneID" id="66853944"/>
<proteinExistence type="predicted"/>
<protein>
    <submittedName>
        <fullName evidence="2">Roadblock/LC7 domain protein</fullName>
    </submittedName>
</protein>
<dbReference type="Proteomes" id="UP000829494">
    <property type="component" value="Chromosome"/>
</dbReference>
<accession>A0ABY3Z9C7</accession>
<dbReference type="RefSeq" id="WP_003986006.1">
    <property type="nucleotide sequence ID" value="NZ_CP043497.1"/>
</dbReference>
<organism evidence="2 3">
    <name type="scientific">Streptomyces rimosus subsp. rimosus</name>
    <dbReference type="NCBI Taxonomy" id="132474"/>
    <lineage>
        <taxon>Bacteria</taxon>
        <taxon>Bacillati</taxon>
        <taxon>Actinomycetota</taxon>
        <taxon>Actinomycetes</taxon>
        <taxon>Kitasatosporales</taxon>
        <taxon>Streptomycetaceae</taxon>
        <taxon>Streptomyces</taxon>
    </lineage>
</organism>
<sequence>MATEAELTSELERLRACVTQVTGALIVSDDGRVLARDVSGEHPQHLGPRTAEALRAALRLAAAAGHGTAHELLVRADHGWVGAYTAGRSASLALVTAPQANVGRVRLEARRSSTRISALLDGAPEQQENP</sequence>
<dbReference type="SMART" id="SM00960">
    <property type="entry name" value="Robl_LC7"/>
    <property type="match status" value="1"/>
</dbReference>
<keyword evidence="3" id="KW-1185">Reference proteome</keyword>
<evidence type="ECO:0000313" key="3">
    <source>
        <dbReference type="Proteomes" id="UP000829494"/>
    </source>
</evidence>